<keyword evidence="1" id="KW-0560">Oxidoreductase</keyword>
<reference evidence="3" key="1">
    <citation type="journal article" date="2019" name="Int. J. Syst. Evol. Microbiol.">
        <title>The Global Catalogue of Microorganisms (GCM) 10K type strain sequencing project: providing services to taxonomists for standard genome sequencing and annotation.</title>
        <authorList>
            <consortium name="The Broad Institute Genomics Platform"/>
            <consortium name="The Broad Institute Genome Sequencing Center for Infectious Disease"/>
            <person name="Wu L."/>
            <person name="Ma J."/>
        </authorList>
    </citation>
    <scope>NUCLEOTIDE SEQUENCE [LARGE SCALE GENOMIC DNA]</scope>
    <source>
        <strain evidence="3">CGMCC 4.7677</strain>
    </source>
</reference>
<dbReference type="SUPFAM" id="SSF51735">
    <property type="entry name" value="NAD(P)-binding Rossmann-fold domains"/>
    <property type="match status" value="1"/>
</dbReference>
<evidence type="ECO:0008006" key="4">
    <source>
        <dbReference type="Google" id="ProtNLM"/>
    </source>
</evidence>
<dbReference type="PANTHER" id="PTHR47534:SF3">
    <property type="entry name" value="ALCOHOL DEHYDROGENASE-LIKE C-TERMINAL DOMAIN-CONTAINING PROTEIN"/>
    <property type="match status" value="1"/>
</dbReference>
<evidence type="ECO:0000313" key="2">
    <source>
        <dbReference type="EMBL" id="GHF15927.1"/>
    </source>
</evidence>
<evidence type="ECO:0000256" key="1">
    <source>
        <dbReference type="ARBA" id="ARBA00023002"/>
    </source>
</evidence>
<dbReference type="PANTHER" id="PTHR47534">
    <property type="entry name" value="YALI0E05731P"/>
    <property type="match status" value="1"/>
</dbReference>
<dbReference type="Gene3D" id="3.40.50.720">
    <property type="entry name" value="NAD(P)-binding Rossmann-like Domain"/>
    <property type="match status" value="1"/>
</dbReference>
<dbReference type="InterPro" id="IPR002347">
    <property type="entry name" value="SDR_fam"/>
</dbReference>
<proteinExistence type="predicted"/>
<dbReference type="InterPro" id="IPR052228">
    <property type="entry name" value="Sec_Metab_Biosynth_Oxidored"/>
</dbReference>
<accession>A0ABQ3JAH8</accession>
<dbReference type="Pfam" id="PF00106">
    <property type="entry name" value="adh_short"/>
    <property type="match status" value="1"/>
</dbReference>
<dbReference type="EMBL" id="BNAU01000007">
    <property type="protein sequence ID" value="GHF15927.1"/>
    <property type="molecule type" value="Genomic_DNA"/>
</dbReference>
<protein>
    <recommendedName>
        <fullName evidence="4">Oxidoreductase</fullName>
    </recommendedName>
</protein>
<dbReference type="InterPro" id="IPR036291">
    <property type="entry name" value="NAD(P)-bd_dom_sf"/>
</dbReference>
<keyword evidence="3" id="KW-1185">Reference proteome</keyword>
<comment type="caution">
    <text evidence="2">The sequence shown here is derived from an EMBL/GenBank/DDBJ whole genome shotgun (WGS) entry which is preliminary data.</text>
</comment>
<dbReference type="PRINTS" id="PR00081">
    <property type="entry name" value="GDHRDH"/>
</dbReference>
<organism evidence="2 3">
    <name type="scientific">Amycolatopsis deserti</name>
    <dbReference type="NCBI Taxonomy" id="185696"/>
    <lineage>
        <taxon>Bacteria</taxon>
        <taxon>Bacillati</taxon>
        <taxon>Actinomycetota</taxon>
        <taxon>Actinomycetes</taxon>
        <taxon>Pseudonocardiales</taxon>
        <taxon>Pseudonocardiaceae</taxon>
        <taxon>Amycolatopsis</taxon>
    </lineage>
</organism>
<dbReference type="RefSeq" id="WP_191247716.1">
    <property type="nucleotide sequence ID" value="NZ_BNAU01000007.1"/>
</dbReference>
<sequence length="265" mass="28166">MRTIVVTGGTDGIGAELARELLARGDRVVVVGRNPAKAPPGADFVRADLSLLAATHTAADEITAKYPSIDGLVFCARFFRYRRHETPEGFEDNFALFYLSRFVLGERLAGALSTAGQPVIVNVAGPGAPADVMNWDDLQFTRRYDPLAAMSQGGKLNDLLGVSFAERHPGIRYVLVHPGVTSTGFAGEYDVATARHVEALKGFGKPVAEAVAPIVRVLDAPPAEPLSAFVEGRRIAVRGPGFDAGAARRLRAETLRLTGGITGES</sequence>
<evidence type="ECO:0000313" key="3">
    <source>
        <dbReference type="Proteomes" id="UP000605897"/>
    </source>
</evidence>
<dbReference type="Proteomes" id="UP000605897">
    <property type="component" value="Unassembled WGS sequence"/>
</dbReference>
<gene>
    <name evidence="2" type="ORF">GCM10017786_57220</name>
</gene>
<name>A0ABQ3JAH8_9PSEU</name>